<dbReference type="InterPro" id="IPR022673">
    <property type="entry name" value="Hexokinase_C"/>
</dbReference>
<dbReference type="Gene3D" id="3.40.367.20">
    <property type="match status" value="1"/>
</dbReference>
<protein>
    <recommendedName>
        <fullName evidence="8">Phosphotransferase</fullName>
        <ecNumber evidence="8">2.7.1.-</ecNumber>
    </recommendedName>
</protein>
<dbReference type="FunFam" id="3.30.420.40:FF:000034">
    <property type="entry name" value="Phosphotransferase"/>
    <property type="match status" value="1"/>
</dbReference>
<dbReference type="GO" id="GO:0005536">
    <property type="term" value="F:D-glucose binding"/>
    <property type="evidence" value="ECO:0007669"/>
    <property type="project" value="InterPro"/>
</dbReference>
<dbReference type="Proteomes" id="UP000189580">
    <property type="component" value="Chromosome a"/>
</dbReference>
<dbReference type="GO" id="GO:0061621">
    <property type="term" value="P:canonical glycolysis"/>
    <property type="evidence" value="ECO:0007669"/>
    <property type="project" value="EnsemblFungi"/>
</dbReference>
<dbReference type="PANTHER" id="PTHR19443">
    <property type="entry name" value="HEXOKINASE"/>
    <property type="match status" value="1"/>
</dbReference>
<evidence type="ECO:0000313" key="11">
    <source>
        <dbReference type="EMBL" id="ANB12123.1"/>
    </source>
</evidence>
<comment type="pathway">
    <text evidence="1">Carbohydrate degradation; glycolysis; D-glyceraldehyde 3-phosphate and glycerone phosphate from D-glucose: step 1/4.</text>
</comment>
<dbReference type="SUPFAM" id="SSF53067">
    <property type="entry name" value="Actin-like ATPase domain"/>
    <property type="match status" value="2"/>
</dbReference>
<dbReference type="GO" id="GO:0019158">
    <property type="term" value="F:mannokinase activity"/>
    <property type="evidence" value="ECO:0007669"/>
    <property type="project" value="EnsemblFungi"/>
</dbReference>
<keyword evidence="4 8" id="KW-0547">Nucleotide-binding</keyword>
<evidence type="ECO:0000256" key="6">
    <source>
        <dbReference type="ARBA" id="ARBA00022840"/>
    </source>
</evidence>
<dbReference type="OrthoDB" id="419537at2759"/>
<evidence type="ECO:0000256" key="7">
    <source>
        <dbReference type="ARBA" id="ARBA00023152"/>
    </source>
</evidence>
<dbReference type="Pfam" id="PF00349">
    <property type="entry name" value="Hexokinase_1"/>
    <property type="match status" value="1"/>
</dbReference>
<organism evidence="11 12">
    <name type="scientific">Sugiyamaella lignohabitans</name>
    <dbReference type="NCBI Taxonomy" id="796027"/>
    <lineage>
        <taxon>Eukaryota</taxon>
        <taxon>Fungi</taxon>
        <taxon>Dikarya</taxon>
        <taxon>Ascomycota</taxon>
        <taxon>Saccharomycotina</taxon>
        <taxon>Dipodascomycetes</taxon>
        <taxon>Dipodascales</taxon>
        <taxon>Trichomonascaceae</taxon>
        <taxon>Sugiyamaella</taxon>
    </lineage>
</organism>
<dbReference type="PROSITE" id="PS51748">
    <property type="entry name" value="HEXOKINASE_2"/>
    <property type="match status" value="1"/>
</dbReference>
<evidence type="ECO:0000256" key="8">
    <source>
        <dbReference type="RuleBase" id="RU362007"/>
    </source>
</evidence>
<dbReference type="InterPro" id="IPR043129">
    <property type="entry name" value="ATPase_NBD"/>
</dbReference>
<dbReference type="GO" id="GO:0004340">
    <property type="term" value="F:glucokinase activity"/>
    <property type="evidence" value="ECO:0007669"/>
    <property type="project" value="EnsemblFungi"/>
</dbReference>
<dbReference type="GeneID" id="30035651"/>
<dbReference type="KEGG" id="slb:AWJ20_361"/>
<evidence type="ECO:0000259" key="10">
    <source>
        <dbReference type="Pfam" id="PF03727"/>
    </source>
</evidence>
<evidence type="ECO:0000256" key="1">
    <source>
        <dbReference type="ARBA" id="ARBA00004888"/>
    </source>
</evidence>
<dbReference type="Gene3D" id="3.30.420.40">
    <property type="match status" value="1"/>
</dbReference>
<sequence length="471" mass="51219">MTSTSLVTAVNDLVEEFAVSDKVLNDSVNYFVEQSVHGLAETADSSARGLPMIPTFVTSVPTGEEKGTFLAVDLGGTNFRVCSLKLNGDSTYDMVQDKAPIPQELMVGNCSDFFGHLADRIQQFLETHHSETISCAFEEEGAGKPVLFKMGFTFSFPVDQTALNRGKLIRWTKGFDIKDAVGKDICLELQNAIDARNLPVHVAALVNDTVGTLMSRAYTKPSDGRTLIGCIFGTGTNGAYSERIKKIPKFDAQAHPEVTEKIMVINTEWGSFDNDLKVIPNTRFDKQVNENTPNKGFHMFEKRISGMFLGELLRLVLTELQSKKLLFTSGSGNGKLSVAWSADSSVPALIDGDSSSDLSLAGNTIKEAFGYETTLEERKQIQRVARAIGKRSGYLSAIPLAGLIIHTKALEKFDKIDIGADGSVVEFYPHFQEYIHDALRKTVIGDDEKRVAIGIAKDGSGVGAALCALVA</sequence>
<dbReference type="EMBL" id="CP014501">
    <property type="protein sequence ID" value="ANB12123.1"/>
    <property type="molecule type" value="Genomic_DNA"/>
</dbReference>
<dbReference type="AlphaFoldDB" id="A0A167CUL6"/>
<gene>
    <name evidence="11" type="primary">GLK1</name>
    <name evidence="11" type="ORF">AWJ20_361</name>
</gene>
<dbReference type="GO" id="GO:0005739">
    <property type="term" value="C:mitochondrion"/>
    <property type="evidence" value="ECO:0007669"/>
    <property type="project" value="TreeGrafter"/>
</dbReference>
<evidence type="ECO:0000259" key="9">
    <source>
        <dbReference type="Pfam" id="PF00349"/>
    </source>
</evidence>
<evidence type="ECO:0000256" key="5">
    <source>
        <dbReference type="ARBA" id="ARBA00022777"/>
    </source>
</evidence>
<feature type="domain" description="Hexokinase N-terminal" evidence="9">
    <location>
        <begin position="10"/>
        <end position="218"/>
    </location>
</feature>
<dbReference type="EC" id="2.7.1.-" evidence="8"/>
<keyword evidence="12" id="KW-1185">Reference proteome</keyword>
<name>A0A167CUL6_9ASCO</name>
<comment type="similarity">
    <text evidence="2 8">Belongs to the hexokinase family.</text>
</comment>
<dbReference type="InterPro" id="IPR019807">
    <property type="entry name" value="Hexokinase_BS"/>
</dbReference>
<dbReference type="InterPro" id="IPR001312">
    <property type="entry name" value="Hexokinase"/>
</dbReference>
<keyword evidence="6 8" id="KW-0067">ATP-binding</keyword>
<reference evidence="11 12" key="1">
    <citation type="submission" date="2016-02" db="EMBL/GenBank/DDBJ databases">
        <title>Complete genome sequence and transcriptome regulation of the pentose utilising yeast Sugiyamaella lignohabitans.</title>
        <authorList>
            <person name="Bellasio M."/>
            <person name="Peymann A."/>
            <person name="Valli M."/>
            <person name="Sipitzky M."/>
            <person name="Graf A."/>
            <person name="Sauer M."/>
            <person name="Marx H."/>
            <person name="Mattanovich D."/>
        </authorList>
    </citation>
    <scope>NUCLEOTIDE SEQUENCE [LARGE SCALE GENOMIC DNA]</scope>
    <source>
        <strain evidence="11 12">CBS 10342</strain>
    </source>
</reference>
<dbReference type="UniPathway" id="UPA00109">
    <property type="reaction ID" value="UER00180"/>
</dbReference>
<dbReference type="GO" id="GO:0005524">
    <property type="term" value="F:ATP binding"/>
    <property type="evidence" value="ECO:0007669"/>
    <property type="project" value="UniProtKB-UniRule"/>
</dbReference>
<proteinExistence type="inferred from homology"/>
<dbReference type="GO" id="GO:0008865">
    <property type="term" value="F:fructokinase activity"/>
    <property type="evidence" value="ECO:0007669"/>
    <property type="project" value="EnsemblFungi"/>
</dbReference>
<evidence type="ECO:0000313" key="12">
    <source>
        <dbReference type="Proteomes" id="UP000189580"/>
    </source>
</evidence>
<dbReference type="InterPro" id="IPR022672">
    <property type="entry name" value="Hexokinase_N"/>
</dbReference>
<dbReference type="RefSeq" id="XP_018734600.1">
    <property type="nucleotide sequence ID" value="XM_018880638.1"/>
</dbReference>
<dbReference type="GO" id="GO:0001678">
    <property type="term" value="P:intracellular glucose homeostasis"/>
    <property type="evidence" value="ECO:0007669"/>
    <property type="project" value="InterPro"/>
</dbReference>
<evidence type="ECO:0000256" key="4">
    <source>
        <dbReference type="ARBA" id="ARBA00022741"/>
    </source>
</evidence>
<evidence type="ECO:0000256" key="2">
    <source>
        <dbReference type="ARBA" id="ARBA00009225"/>
    </source>
</evidence>
<dbReference type="PRINTS" id="PR00475">
    <property type="entry name" value="HEXOKINASE"/>
</dbReference>
<keyword evidence="3 8" id="KW-0808">Transferase</keyword>
<accession>A0A167CUL6</accession>
<dbReference type="PANTHER" id="PTHR19443:SF30">
    <property type="entry name" value="GLUCOKINASE-1-RELATED"/>
    <property type="match status" value="1"/>
</dbReference>
<dbReference type="PROSITE" id="PS00378">
    <property type="entry name" value="HEXOKINASE_1"/>
    <property type="match status" value="1"/>
</dbReference>
<keyword evidence="5 8" id="KW-0418">Kinase</keyword>
<dbReference type="GO" id="GO:0005829">
    <property type="term" value="C:cytosol"/>
    <property type="evidence" value="ECO:0007669"/>
    <property type="project" value="TreeGrafter"/>
</dbReference>
<feature type="domain" description="Hexokinase C-terminal" evidence="10">
    <location>
        <begin position="228"/>
        <end position="470"/>
    </location>
</feature>
<evidence type="ECO:0000256" key="3">
    <source>
        <dbReference type="ARBA" id="ARBA00022679"/>
    </source>
</evidence>
<keyword evidence="7 8" id="KW-0324">Glycolysis</keyword>
<dbReference type="Pfam" id="PF03727">
    <property type="entry name" value="Hexokinase_2"/>
    <property type="match status" value="1"/>
</dbReference>